<gene>
    <name evidence="6" type="ordered locus">sce4722</name>
</gene>
<organism evidence="6 7">
    <name type="scientific">Sorangium cellulosum (strain So ce56)</name>
    <name type="common">Polyangium cellulosum (strain So ce56)</name>
    <dbReference type="NCBI Taxonomy" id="448385"/>
    <lineage>
        <taxon>Bacteria</taxon>
        <taxon>Pseudomonadati</taxon>
        <taxon>Myxococcota</taxon>
        <taxon>Polyangia</taxon>
        <taxon>Polyangiales</taxon>
        <taxon>Polyangiaceae</taxon>
        <taxon>Sorangium</taxon>
    </lineage>
</organism>
<dbReference type="Pfam" id="PF01740">
    <property type="entry name" value="STAS"/>
    <property type="match status" value="1"/>
</dbReference>
<dbReference type="SUPFAM" id="SSF55785">
    <property type="entry name" value="PYP-like sensor domain (PAS domain)"/>
    <property type="match status" value="1"/>
</dbReference>
<dbReference type="OrthoDB" id="9760752at2"/>
<evidence type="ECO:0000259" key="5">
    <source>
        <dbReference type="PROSITE" id="PS50801"/>
    </source>
</evidence>
<dbReference type="Proteomes" id="UP000002139">
    <property type="component" value="Chromosome"/>
</dbReference>
<dbReference type="InterPro" id="IPR000014">
    <property type="entry name" value="PAS"/>
</dbReference>
<dbReference type="HOGENOM" id="CLU_026775_4_0_7"/>
<dbReference type="PROSITE" id="PS50112">
    <property type="entry name" value="PAS"/>
    <property type="match status" value="1"/>
</dbReference>
<reference evidence="6 7" key="1">
    <citation type="journal article" date="2007" name="Nat. Biotechnol.">
        <title>Complete genome sequence of the myxobacterium Sorangium cellulosum.</title>
        <authorList>
            <person name="Schneiker S."/>
            <person name="Perlova O."/>
            <person name="Kaiser O."/>
            <person name="Gerth K."/>
            <person name="Alici A."/>
            <person name="Altmeyer M.O."/>
            <person name="Bartels D."/>
            <person name="Bekel T."/>
            <person name="Beyer S."/>
            <person name="Bode E."/>
            <person name="Bode H.B."/>
            <person name="Bolten C.J."/>
            <person name="Choudhuri J.V."/>
            <person name="Doss S."/>
            <person name="Elnakady Y.A."/>
            <person name="Frank B."/>
            <person name="Gaigalat L."/>
            <person name="Goesmann A."/>
            <person name="Groeger C."/>
            <person name="Gross F."/>
            <person name="Jelsbak L."/>
            <person name="Jelsbak L."/>
            <person name="Kalinowski J."/>
            <person name="Kegler C."/>
            <person name="Knauber T."/>
            <person name="Konietzny S."/>
            <person name="Kopp M."/>
            <person name="Krause L."/>
            <person name="Krug D."/>
            <person name="Linke B."/>
            <person name="Mahmud T."/>
            <person name="Martinez-Arias R."/>
            <person name="McHardy A.C."/>
            <person name="Merai M."/>
            <person name="Meyer F."/>
            <person name="Mormann S."/>
            <person name="Munoz-Dorado J."/>
            <person name="Perez J."/>
            <person name="Pradella S."/>
            <person name="Rachid S."/>
            <person name="Raddatz G."/>
            <person name="Rosenau F."/>
            <person name="Rueckert C."/>
            <person name="Sasse F."/>
            <person name="Scharfe M."/>
            <person name="Schuster S.C."/>
            <person name="Suen G."/>
            <person name="Treuner-Lange A."/>
            <person name="Velicer G.J."/>
            <person name="Vorholter F.-J."/>
            <person name="Weissman K.J."/>
            <person name="Welch R.D."/>
            <person name="Wenzel S.C."/>
            <person name="Whitworth D.E."/>
            <person name="Wilhelm S."/>
            <person name="Wittmann C."/>
            <person name="Bloecker H."/>
            <person name="Puehler A."/>
            <person name="Mueller R."/>
        </authorList>
    </citation>
    <scope>NUCLEOTIDE SEQUENCE [LARGE SCALE GENOMIC DNA]</scope>
    <source>
        <strain evidence="7">So ce56</strain>
    </source>
</reference>
<feature type="coiled-coil region" evidence="2">
    <location>
        <begin position="9"/>
        <end position="46"/>
    </location>
</feature>
<dbReference type="PANTHER" id="PTHR33745:SF3">
    <property type="entry name" value="RSBT CO-ANTAGONIST PROTEIN RSBRC"/>
    <property type="match status" value="1"/>
</dbReference>
<keyword evidence="7" id="KW-1185">Reference proteome</keyword>
<dbReference type="CDD" id="cd00130">
    <property type="entry name" value="PAS"/>
    <property type="match status" value="1"/>
</dbReference>
<accession>A9FEH1</accession>
<dbReference type="KEGG" id="scl:sce4722"/>
<feature type="domain" description="STAS" evidence="5">
    <location>
        <begin position="192"/>
        <end position="303"/>
    </location>
</feature>
<sequence>MNNGEADGLAAMRAELEGLRWRNAELERELAEKQRVETALRESEARYRGIVEDQTELICRFRMDGTLTFVNDIYCRYFEKTREELVGHRFMPLVPDEDGPQLARQFAKLGPENPIVHTEHRVILPNGSVRWLHWTNRAPLGEGGPLAEFQAIGVDVTERRHAEDEVRRLNAELELRVADKTKRLEQMVRELSTPLMPVADQVIAVPLIGFLDSDRAAATLEAVLNGVVTHSARTVVLDITGVGVIDSQVADSLVRLAKAVNLLGSQVVLTGIQPRIAQTLVAQGVGVGGVVTLRTLKEGIAFALRRGLTAPRPSAHQGS</sequence>
<dbReference type="NCBIfam" id="TIGR00229">
    <property type="entry name" value="sensory_box"/>
    <property type="match status" value="1"/>
</dbReference>
<dbReference type="InterPro" id="IPR036513">
    <property type="entry name" value="STAS_dom_sf"/>
</dbReference>
<dbReference type="eggNOG" id="COG1366">
    <property type="taxonomic scope" value="Bacteria"/>
</dbReference>
<dbReference type="PROSITE" id="PS50801">
    <property type="entry name" value="STAS"/>
    <property type="match status" value="1"/>
</dbReference>
<dbReference type="AlphaFoldDB" id="A9FEH1"/>
<dbReference type="Pfam" id="PF08448">
    <property type="entry name" value="PAS_4"/>
    <property type="match status" value="1"/>
</dbReference>
<dbReference type="Gene3D" id="3.30.450.20">
    <property type="entry name" value="PAS domain"/>
    <property type="match status" value="1"/>
</dbReference>
<dbReference type="BioCyc" id="SCEL448385:SCE_RS24240-MONOMER"/>
<keyword evidence="1" id="KW-0597">Phosphoprotein</keyword>
<dbReference type="InterPro" id="IPR051932">
    <property type="entry name" value="Bact_StressResp_Reg"/>
</dbReference>
<dbReference type="InterPro" id="IPR013656">
    <property type="entry name" value="PAS_4"/>
</dbReference>
<keyword evidence="2" id="KW-0175">Coiled coil</keyword>
<dbReference type="SUPFAM" id="SSF52091">
    <property type="entry name" value="SpoIIaa-like"/>
    <property type="match status" value="1"/>
</dbReference>
<evidence type="ECO:0000259" key="3">
    <source>
        <dbReference type="PROSITE" id="PS50112"/>
    </source>
</evidence>
<evidence type="ECO:0000256" key="1">
    <source>
        <dbReference type="ARBA" id="ARBA00022553"/>
    </source>
</evidence>
<evidence type="ECO:0000256" key="2">
    <source>
        <dbReference type="SAM" id="Coils"/>
    </source>
</evidence>
<dbReference type="InterPro" id="IPR000700">
    <property type="entry name" value="PAS-assoc_C"/>
</dbReference>
<dbReference type="EMBL" id="AM746676">
    <property type="protein sequence ID" value="CAN94885.1"/>
    <property type="molecule type" value="Genomic_DNA"/>
</dbReference>
<evidence type="ECO:0000313" key="6">
    <source>
        <dbReference type="EMBL" id="CAN94885.1"/>
    </source>
</evidence>
<evidence type="ECO:0000313" key="7">
    <source>
        <dbReference type="Proteomes" id="UP000002139"/>
    </source>
</evidence>
<dbReference type="PROSITE" id="PS50113">
    <property type="entry name" value="PAC"/>
    <property type="match status" value="1"/>
</dbReference>
<evidence type="ECO:0000259" key="4">
    <source>
        <dbReference type="PROSITE" id="PS50113"/>
    </source>
</evidence>
<dbReference type="STRING" id="448385.sce4722"/>
<protein>
    <submittedName>
        <fullName evidence="6">Anti-anti sigma factor protein</fullName>
    </submittedName>
</protein>
<dbReference type="InterPro" id="IPR035965">
    <property type="entry name" value="PAS-like_dom_sf"/>
</dbReference>
<proteinExistence type="predicted"/>
<dbReference type="PANTHER" id="PTHR33745">
    <property type="entry name" value="RSBT ANTAGONIST PROTEIN RSBS-RELATED"/>
    <property type="match status" value="1"/>
</dbReference>
<dbReference type="Gene3D" id="3.30.750.24">
    <property type="entry name" value="STAS domain"/>
    <property type="match status" value="1"/>
</dbReference>
<dbReference type="InterPro" id="IPR002645">
    <property type="entry name" value="STAS_dom"/>
</dbReference>
<dbReference type="CDD" id="cd07041">
    <property type="entry name" value="STAS_RsbR_RsbS_like"/>
    <property type="match status" value="1"/>
</dbReference>
<dbReference type="eggNOG" id="COG2202">
    <property type="taxonomic scope" value="Bacteria"/>
</dbReference>
<feature type="domain" description="PAS" evidence="3">
    <location>
        <begin position="43"/>
        <end position="98"/>
    </location>
</feature>
<dbReference type="SMART" id="SM00091">
    <property type="entry name" value="PAS"/>
    <property type="match status" value="1"/>
</dbReference>
<feature type="domain" description="PAC" evidence="4">
    <location>
        <begin position="116"/>
        <end position="168"/>
    </location>
</feature>
<name>A9FEH1_SORC5</name>